<organism evidence="2 3">
    <name type="scientific">Nocardia acididurans</name>
    <dbReference type="NCBI Taxonomy" id="2802282"/>
    <lineage>
        <taxon>Bacteria</taxon>
        <taxon>Bacillati</taxon>
        <taxon>Actinomycetota</taxon>
        <taxon>Actinomycetes</taxon>
        <taxon>Mycobacteriales</taxon>
        <taxon>Nocardiaceae</taxon>
        <taxon>Nocardia</taxon>
    </lineage>
</organism>
<gene>
    <name evidence="2" type="ORF">JK358_31270</name>
</gene>
<keyword evidence="3" id="KW-1185">Reference proteome</keyword>
<feature type="transmembrane region" description="Helical" evidence="1">
    <location>
        <begin position="47"/>
        <end position="65"/>
    </location>
</feature>
<keyword evidence="1" id="KW-0472">Membrane</keyword>
<comment type="caution">
    <text evidence="2">The sequence shown here is derived from an EMBL/GenBank/DDBJ whole genome shotgun (WGS) entry which is preliminary data.</text>
</comment>
<reference evidence="2 3" key="1">
    <citation type="submission" date="2021-01" db="EMBL/GenBank/DDBJ databases">
        <title>WGS of actinomycetes isolated from Thailand.</title>
        <authorList>
            <person name="Thawai C."/>
        </authorList>
    </citation>
    <scope>NUCLEOTIDE SEQUENCE [LARGE SCALE GENOMIC DNA]</scope>
    <source>
        <strain evidence="2 3">LPG 2</strain>
    </source>
</reference>
<protein>
    <recommendedName>
        <fullName evidence="4">DUF4190 domain-containing protein</fullName>
    </recommendedName>
</protein>
<evidence type="ECO:0008006" key="4">
    <source>
        <dbReference type="Google" id="ProtNLM"/>
    </source>
</evidence>
<name>A0ABS1MGU9_9NOCA</name>
<feature type="transmembrane region" description="Helical" evidence="1">
    <location>
        <begin position="77"/>
        <end position="100"/>
    </location>
</feature>
<keyword evidence="1" id="KW-0812">Transmembrane</keyword>
<accession>A0ABS1MGU9</accession>
<dbReference type="EMBL" id="JAERRJ010000013">
    <property type="protein sequence ID" value="MBL1078894.1"/>
    <property type="molecule type" value="Genomic_DNA"/>
</dbReference>
<dbReference type="Proteomes" id="UP000602198">
    <property type="component" value="Unassembled WGS sequence"/>
</dbReference>
<dbReference type="RefSeq" id="WP_201954757.1">
    <property type="nucleotide sequence ID" value="NZ_JAERRJ010000013.1"/>
</dbReference>
<evidence type="ECO:0000256" key="1">
    <source>
        <dbReference type="SAM" id="Phobius"/>
    </source>
</evidence>
<evidence type="ECO:0000313" key="2">
    <source>
        <dbReference type="EMBL" id="MBL1078894.1"/>
    </source>
</evidence>
<keyword evidence="1" id="KW-1133">Transmembrane helix</keyword>
<proteinExistence type="predicted"/>
<evidence type="ECO:0000313" key="3">
    <source>
        <dbReference type="Proteomes" id="UP000602198"/>
    </source>
</evidence>
<feature type="transmembrane region" description="Helical" evidence="1">
    <location>
        <begin position="20"/>
        <end position="41"/>
    </location>
</feature>
<sequence>MHCDIAAAPNWLRYAGRLTLGLLAGTAMTIALVLALAPLFFFWAVAFGPICALAIWLLCVTFRGIRMRRTGIDIGESWFLIGFGVIPVLYGTIMLIGMTLE</sequence>